<keyword evidence="2" id="KW-1185">Reference proteome</keyword>
<evidence type="ECO:0000313" key="1">
    <source>
        <dbReference type="EMBL" id="GBG59793.1"/>
    </source>
</evidence>
<protein>
    <submittedName>
        <fullName evidence="1">Uncharacterized protein</fullName>
    </submittedName>
</protein>
<evidence type="ECO:0000313" key="2">
    <source>
        <dbReference type="Proteomes" id="UP000265515"/>
    </source>
</evidence>
<dbReference type="Gramene" id="GBG59793">
    <property type="protein sequence ID" value="GBG59793"/>
    <property type="gene ID" value="CBR_g54897"/>
</dbReference>
<dbReference type="EMBL" id="BFEA01000006">
    <property type="protein sequence ID" value="GBG59793.1"/>
    <property type="molecule type" value="Genomic_DNA"/>
</dbReference>
<name>A0A388JPT7_CHABU</name>
<organism evidence="1 2">
    <name type="scientific">Chara braunii</name>
    <name type="common">Braun's stonewort</name>
    <dbReference type="NCBI Taxonomy" id="69332"/>
    <lineage>
        <taxon>Eukaryota</taxon>
        <taxon>Viridiplantae</taxon>
        <taxon>Streptophyta</taxon>
        <taxon>Charophyceae</taxon>
        <taxon>Charales</taxon>
        <taxon>Characeae</taxon>
        <taxon>Chara</taxon>
    </lineage>
</organism>
<comment type="caution">
    <text evidence="1">The sequence shown here is derived from an EMBL/GenBank/DDBJ whole genome shotgun (WGS) entry which is preliminary data.</text>
</comment>
<gene>
    <name evidence="1" type="ORF">CBR_g54897</name>
</gene>
<dbReference type="Proteomes" id="UP000265515">
    <property type="component" value="Unassembled WGS sequence"/>
</dbReference>
<dbReference type="AlphaFoldDB" id="A0A388JPT7"/>
<sequence>MDNGRALMPSFPIGRILNPAYISDWIPPPGAGSNARLPSSLFDDDSSFPVSQRDLLRVLRGLRVENKAPKKQIRRQQSIHEADMNALRALLIVRENITVNHVNPVDGHVRVPFDENVSVQRLDEEFIGILLAAAAIAEHEKYILRSEISWLERRIDVHSDLATIAAPLFYIVAANVLHEMSRDMYSALVMNLQWVGRELLRRVQHAQSRAALQFAVANNELLPLVRTLNLSLQMKDAELAQLRDRGLLPVPGNRHADFELDLRRSQTRELLMLRELFCGILENRVPVGETRTVVVLRDQIQSLSVCNADLESRMTKLTVALALRIDRRPVRVPKPLPYCPPDILLHVAFDGRVMAMCMRDRLRVIQSATEVGMLLTVEADRIDMLGLDPDSPTSVHERFDSRFEPPSYDELENEIRDRLNFRAEVQAELKFAVTEPQALSTIEVLYGLLMAKRREFAQFITATSVQQTATAAATYDIIVQQASDLQRLRFTLGRLLLAAADGDARHPVNTIVPEMLLLQKSHKKLQIEYAALQVHLASQTTSACPFCGYTLFQSAAGTSSSTVGPSVPPEPFEKANDAPREDEMLISQLQIAEVDMFRHHLLDNASLLRELDDKRHFYFDDFGSQLMLIDRQEDIDILVSVVHIGPGDNDYDCHVVPPE</sequence>
<proteinExistence type="predicted"/>
<reference evidence="1 2" key="1">
    <citation type="journal article" date="2018" name="Cell">
        <title>The Chara Genome: Secondary Complexity and Implications for Plant Terrestrialization.</title>
        <authorList>
            <person name="Nishiyama T."/>
            <person name="Sakayama H."/>
            <person name="Vries J.D."/>
            <person name="Buschmann H."/>
            <person name="Saint-Marcoux D."/>
            <person name="Ullrich K.K."/>
            <person name="Haas F.B."/>
            <person name="Vanderstraeten L."/>
            <person name="Becker D."/>
            <person name="Lang D."/>
            <person name="Vosolsobe S."/>
            <person name="Rombauts S."/>
            <person name="Wilhelmsson P.K.I."/>
            <person name="Janitza P."/>
            <person name="Kern R."/>
            <person name="Heyl A."/>
            <person name="Rumpler F."/>
            <person name="Villalobos L.I.A.C."/>
            <person name="Clay J.M."/>
            <person name="Skokan R."/>
            <person name="Toyoda A."/>
            <person name="Suzuki Y."/>
            <person name="Kagoshima H."/>
            <person name="Schijlen E."/>
            <person name="Tajeshwar N."/>
            <person name="Catarino B."/>
            <person name="Hetherington A.J."/>
            <person name="Saltykova A."/>
            <person name="Bonnot C."/>
            <person name="Breuninger H."/>
            <person name="Symeonidi A."/>
            <person name="Radhakrishnan G.V."/>
            <person name="Van Nieuwerburgh F."/>
            <person name="Deforce D."/>
            <person name="Chang C."/>
            <person name="Karol K.G."/>
            <person name="Hedrich R."/>
            <person name="Ulvskov P."/>
            <person name="Glockner G."/>
            <person name="Delwiche C.F."/>
            <person name="Petrasek J."/>
            <person name="Van de Peer Y."/>
            <person name="Friml J."/>
            <person name="Beilby M."/>
            <person name="Dolan L."/>
            <person name="Kohara Y."/>
            <person name="Sugano S."/>
            <person name="Fujiyama A."/>
            <person name="Delaux P.-M."/>
            <person name="Quint M."/>
            <person name="TheiBen G."/>
            <person name="Hagemann M."/>
            <person name="Harholt J."/>
            <person name="Dunand C."/>
            <person name="Zachgo S."/>
            <person name="Langdale J."/>
            <person name="Maumus F."/>
            <person name="Straeten D.V.D."/>
            <person name="Gould S.B."/>
            <person name="Rensing S.A."/>
        </authorList>
    </citation>
    <scope>NUCLEOTIDE SEQUENCE [LARGE SCALE GENOMIC DNA]</scope>
    <source>
        <strain evidence="1 2">S276</strain>
    </source>
</reference>
<accession>A0A388JPT7</accession>